<dbReference type="Proteomes" id="UP000596660">
    <property type="component" value="Unplaced"/>
</dbReference>
<keyword evidence="4 5" id="KW-0287">Flowering</keyword>
<evidence type="ECO:0000256" key="1">
    <source>
        <dbReference type="ARBA" id="ARBA00008956"/>
    </source>
</evidence>
<dbReference type="Gramene" id="AUR62000918-RA">
    <property type="protein sequence ID" value="AUR62000918-RA:cds"/>
    <property type="gene ID" value="AUR62000918"/>
</dbReference>
<dbReference type="EnsemblPlants" id="AUR62000918-RA">
    <property type="protein sequence ID" value="AUR62000918-RA:cds"/>
    <property type="gene ID" value="AUR62000918"/>
</dbReference>
<evidence type="ECO:0000313" key="8">
    <source>
        <dbReference type="Proteomes" id="UP000596660"/>
    </source>
</evidence>
<sequence length="277" mass="31234">MQAKEVIVRNDSQINEFNNGLELKENKLDDQLGGLLEEQPDEHHVLSGCQAQEFEEKHSDKDTTTIYKDSCILLSEQLMKLSPPFMDNVKEEARDLAITLKAAKGKTPTDNFGFLQFVAAFKLADCFDANDLLSMFGSLYGGPKVYRHEQQAGLCSALGLSDNIPVPLLECYLDMSRKRVNEKRKEGAFKFEYEAENMELTVLGDVTSCIATFKLESKIPPDSLLSRIKKLLKKKEFRKVASEKQNNKRSASSCDSVASPKQFKSIEWEQSQHQVAP</sequence>
<dbReference type="GO" id="GO:0009908">
    <property type="term" value="P:flower development"/>
    <property type="evidence" value="ECO:0007669"/>
    <property type="project" value="UniProtKB-KW"/>
</dbReference>
<accession>A0A803KPG2</accession>
<dbReference type="InterPro" id="IPR012474">
    <property type="entry name" value="Frigida"/>
</dbReference>
<dbReference type="AlphaFoldDB" id="A0A803KPG2"/>
<evidence type="ECO:0000256" key="4">
    <source>
        <dbReference type="ARBA" id="ARBA00023089"/>
    </source>
</evidence>
<proteinExistence type="inferred from homology"/>
<keyword evidence="8" id="KW-1185">Reference proteome</keyword>
<comment type="similarity">
    <text evidence="1 5">Belongs to the Frigida family.</text>
</comment>
<protein>
    <recommendedName>
        <fullName evidence="5">FRIGIDA-like protein</fullName>
    </recommendedName>
</protein>
<feature type="compositionally biased region" description="Polar residues" evidence="6">
    <location>
        <begin position="268"/>
        <end position="277"/>
    </location>
</feature>
<evidence type="ECO:0000256" key="6">
    <source>
        <dbReference type="SAM" id="MobiDB-lite"/>
    </source>
</evidence>
<reference evidence="7" key="1">
    <citation type="journal article" date="2017" name="Nature">
        <title>The genome of Chenopodium quinoa.</title>
        <authorList>
            <person name="Jarvis D.E."/>
            <person name="Ho Y.S."/>
            <person name="Lightfoot D.J."/>
            <person name="Schmoeckel S.M."/>
            <person name="Li B."/>
            <person name="Borm T.J.A."/>
            <person name="Ohyanagi H."/>
            <person name="Mineta K."/>
            <person name="Michell C.T."/>
            <person name="Saber N."/>
            <person name="Kharbatia N.M."/>
            <person name="Rupper R.R."/>
            <person name="Sharp A.R."/>
            <person name="Dally N."/>
            <person name="Boughton B.A."/>
            <person name="Woo Y.H."/>
            <person name="Gao G."/>
            <person name="Schijlen E.G.W.M."/>
            <person name="Guo X."/>
            <person name="Momin A.A."/>
            <person name="Negrao S."/>
            <person name="Al-Babili S."/>
            <person name="Gehring C."/>
            <person name="Roessner U."/>
            <person name="Jung C."/>
            <person name="Murphy K."/>
            <person name="Arold S.T."/>
            <person name="Gojobori T."/>
            <person name="van der Linden C.G."/>
            <person name="van Loo E.N."/>
            <person name="Jellen E.N."/>
            <person name="Maughan P.J."/>
            <person name="Tester M."/>
        </authorList>
    </citation>
    <scope>NUCLEOTIDE SEQUENCE [LARGE SCALE GENOMIC DNA]</scope>
    <source>
        <strain evidence="7">cv. PI 614886</strain>
    </source>
</reference>
<feature type="region of interest" description="Disordered" evidence="6">
    <location>
        <begin position="241"/>
        <end position="277"/>
    </location>
</feature>
<keyword evidence="3 5" id="KW-0221">Differentiation</keyword>
<dbReference type="Pfam" id="PF07899">
    <property type="entry name" value="Frigida"/>
    <property type="match status" value="1"/>
</dbReference>
<evidence type="ECO:0000256" key="3">
    <source>
        <dbReference type="ARBA" id="ARBA00022782"/>
    </source>
</evidence>
<evidence type="ECO:0000256" key="2">
    <source>
        <dbReference type="ARBA" id="ARBA00022473"/>
    </source>
</evidence>
<organism evidence="7 8">
    <name type="scientific">Chenopodium quinoa</name>
    <name type="common">Quinoa</name>
    <dbReference type="NCBI Taxonomy" id="63459"/>
    <lineage>
        <taxon>Eukaryota</taxon>
        <taxon>Viridiplantae</taxon>
        <taxon>Streptophyta</taxon>
        <taxon>Embryophyta</taxon>
        <taxon>Tracheophyta</taxon>
        <taxon>Spermatophyta</taxon>
        <taxon>Magnoliopsida</taxon>
        <taxon>eudicotyledons</taxon>
        <taxon>Gunneridae</taxon>
        <taxon>Pentapetalae</taxon>
        <taxon>Caryophyllales</taxon>
        <taxon>Chenopodiaceae</taxon>
        <taxon>Chenopodioideae</taxon>
        <taxon>Atripliceae</taxon>
        <taxon>Chenopodium</taxon>
    </lineage>
</organism>
<keyword evidence="2 5" id="KW-0217">Developmental protein</keyword>
<dbReference type="PANTHER" id="PTHR31791:SF47">
    <property type="entry name" value="INACTIVE FRIGIDA-LIKE PROTEIN 2"/>
    <property type="match status" value="1"/>
</dbReference>
<dbReference type="PANTHER" id="PTHR31791">
    <property type="entry name" value="FRIGIDA-LIKE PROTEIN 3-RELATED"/>
    <property type="match status" value="1"/>
</dbReference>
<name>A0A803KPG2_CHEQI</name>
<dbReference type="GO" id="GO:0030154">
    <property type="term" value="P:cell differentiation"/>
    <property type="evidence" value="ECO:0007669"/>
    <property type="project" value="UniProtKB-KW"/>
</dbReference>
<evidence type="ECO:0000313" key="7">
    <source>
        <dbReference type="EnsemblPlants" id="AUR62000918-RA:cds"/>
    </source>
</evidence>
<reference evidence="7" key="2">
    <citation type="submission" date="2021-03" db="UniProtKB">
        <authorList>
            <consortium name="EnsemblPlants"/>
        </authorList>
    </citation>
    <scope>IDENTIFICATION</scope>
</reference>
<evidence type="ECO:0000256" key="5">
    <source>
        <dbReference type="RuleBase" id="RU364012"/>
    </source>
</evidence>